<accession>A0A1M4U389</accession>
<dbReference type="Proteomes" id="UP000184295">
    <property type="component" value="Unassembled WGS sequence"/>
</dbReference>
<dbReference type="SUPFAM" id="SSF53254">
    <property type="entry name" value="Phosphoglycerate mutase-like"/>
    <property type="match status" value="1"/>
</dbReference>
<dbReference type="SMART" id="SM00855">
    <property type="entry name" value="PGAM"/>
    <property type="match status" value="1"/>
</dbReference>
<feature type="active site" description="Proton donor/acceptor" evidence="1">
    <location>
        <position position="107"/>
    </location>
</feature>
<protein>
    <submittedName>
        <fullName evidence="3">Probable phosphoglycerate mutase</fullName>
    </submittedName>
</protein>
<evidence type="ECO:0000256" key="1">
    <source>
        <dbReference type="PIRSR" id="PIRSR613078-1"/>
    </source>
</evidence>
<keyword evidence="4" id="KW-1185">Reference proteome</keyword>
<dbReference type="InterPro" id="IPR050275">
    <property type="entry name" value="PGM_Phosphatase"/>
</dbReference>
<dbReference type="CDD" id="cd07067">
    <property type="entry name" value="HP_PGM_like"/>
    <property type="match status" value="1"/>
</dbReference>
<evidence type="ECO:0000313" key="4">
    <source>
        <dbReference type="Proteomes" id="UP000184295"/>
    </source>
</evidence>
<reference evidence="4" key="1">
    <citation type="submission" date="2016-11" db="EMBL/GenBank/DDBJ databases">
        <authorList>
            <person name="Varghese N."/>
            <person name="Submissions S."/>
        </authorList>
    </citation>
    <scope>NUCLEOTIDE SEQUENCE [LARGE SCALE GENOMIC DNA]</scope>
    <source>
        <strain evidence="4">DSM 19514</strain>
    </source>
</reference>
<dbReference type="Gene3D" id="3.40.50.1240">
    <property type="entry name" value="Phosphoglycerate mutase-like"/>
    <property type="match status" value="1"/>
</dbReference>
<evidence type="ECO:0000313" key="3">
    <source>
        <dbReference type="EMBL" id="SHE51182.1"/>
    </source>
</evidence>
<dbReference type="InterPro" id="IPR013078">
    <property type="entry name" value="His_Pase_superF_clade-1"/>
</dbReference>
<feature type="active site" description="Tele-phosphohistidine intermediate" evidence="1">
    <location>
        <position position="30"/>
    </location>
</feature>
<organism evidence="3 4">
    <name type="scientific">Ferrithrix thermotolerans DSM 19514</name>
    <dbReference type="NCBI Taxonomy" id="1121881"/>
    <lineage>
        <taxon>Bacteria</taxon>
        <taxon>Bacillati</taxon>
        <taxon>Actinomycetota</taxon>
        <taxon>Acidimicrobiia</taxon>
        <taxon>Acidimicrobiales</taxon>
        <taxon>Acidimicrobiaceae</taxon>
        <taxon>Ferrithrix</taxon>
    </lineage>
</organism>
<dbReference type="STRING" id="1121881.SAMN02745225_00821"/>
<dbReference type="PANTHER" id="PTHR48100">
    <property type="entry name" value="BROAD-SPECIFICITY PHOSPHATASE YOR283W-RELATED"/>
    <property type="match status" value="1"/>
</dbReference>
<name>A0A1M4U389_9ACTN</name>
<sequence>MSADTDVKDESSDKASTPAIEETYIVFVRHAKTASTGKILPGRTSGLHLSEEGRQQAKAVAKVLQNSYPSPAAIYTSPLERAQETARPYVESLAATPEVITSDAIVECDFGEWTGRDLKDLYKLPEWQIVQRHPSKFRFPSGESFQEMQSRIVAFETECDKRYNGQVVVAFSHADTIKTAVVDALGMHLDQFQRIQIDTASVSVIGIIAGVPRLICMNSGSELPRKVSTVGA</sequence>
<dbReference type="PANTHER" id="PTHR48100:SF2">
    <property type="entry name" value="CONSERVED PROTEIN"/>
    <property type="match status" value="1"/>
</dbReference>
<dbReference type="InterPro" id="IPR029033">
    <property type="entry name" value="His_PPase_superfam"/>
</dbReference>
<dbReference type="RefSeq" id="WP_084660174.1">
    <property type="nucleotide sequence ID" value="NZ_FQUL01000008.1"/>
</dbReference>
<dbReference type="EMBL" id="FQUL01000008">
    <property type="protein sequence ID" value="SHE51182.1"/>
    <property type="molecule type" value="Genomic_DNA"/>
</dbReference>
<dbReference type="GO" id="GO:0005737">
    <property type="term" value="C:cytoplasm"/>
    <property type="evidence" value="ECO:0007669"/>
    <property type="project" value="TreeGrafter"/>
</dbReference>
<proteinExistence type="predicted"/>
<dbReference type="Pfam" id="PF00300">
    <property type="entry name" value="His_Phos_1"/>
    <property type="match status" value="1"/>
</dbReference>
<dbReference type="AlphaFoldDB" id="A0A1M4U389"/>
<evidence type="ECO:0000256" key="2">
    <source>
        <dbReference type="PIRSR" id="PIRSR613078-2"/>
    </source>
</evidence>
<feature type="binding site" evidence="2">
    <location>
        <position position="81"/>
    </location>
    <ligand>
        <name>substrate</name>
    </ligand>
</feature>
<dbReference type="GO" id="GO:0016791">
    <property type="term" value="F:phosphatase activity"/>
    <property type="evidence" value="ECO:0007669"/>
    <property type="project" value="TreeGrafter"/>
</dbReference>
<gene>
    <name evidence="3" type="ORF">SAMN02745225_00821</name>
</gene>